<dbReference type="PROSITE" id="PS51935">
    <property type="entry name" value="NLPC_P60"/>
    <property type="match status" value="1"/>
</dbReference>
<sequence length="342" mass="36033">MTGLAPDPRRRHLIAPALTTAALIGIGITVPTGANAAQPVVAARIASPARPAEPKPNEDQLRKQLKALNDQAETLTEQYNKTRVELGKAQQAQKAAADRSAQLEAQVAPARAQLSRLAAASYMSGGGPDMMFATGQTTGLSDSAYLAQNQAAAVRSVQVQIDAANKAKADADAKTAQVQQAATQAENARRVAKAKVAEVQRQLDKLNITTIRDAKTGTKITIRGSGLPAKMVRKALTKIGSPYVWAAAGPTTFDCSGLVVWAYAQVGKPGLPHYTGDLFALGQKVSRDSLQSGDLVYFGGNLHHMGIYLGNGMFLHAPQTGDVVKISKLSDRSDFAGANRIS</sequence>
<reference evidence="7 8" key="1">
    <citation type="submission" date="2019-10" db="EMBL/GenBank/DDBJ databases">
        <title>Actinomadura rubteroloni sp. nov. and Actinomadura macrotermitis sp. nov., isolated from the gut of fungus growing-termite Macrotermes natalensis.</title>
        <authorList>
            <person name="Benndorf R."/>
            <person name="Martin K."/>
            <person name="Kuefner M."/>
            <person name="De Beer W."/>
            <person name="Kaster A.-K."/>
            <person name="Vollmers J."/>
            <person name="Poulsen M."/>
            <person name="Beemelmanns C."/>
        </authorList>
    </citation>
    <scope>NUCLEOTIDE SEQUENCE [LARGE SCALE GENOMIC DNA]</scope>
    <source>
        <strain evidence="7 8">RB68</strain>
    </source>
</reference>
<dbReference type="GO" id="GO:0008234">
    <property type="term" value="F:cysteine-type peptidase activity"/>
    <property type="evidence" value="ECO:0007669"/>
    <property type="project" value="UniProtKB-KW"/>
</dbReference>
<keyword evidence="8" id="KW-1185">Reference proteome</keyword>
<dbReference type="Pfam" id="PF00877">
    <property type="entry name" value="NLPC_P60"/>
    <property type="match status" value="1"/>
</dbReference>
<dbReference type="RefSeq" id="WP_328593966.1">
    <property type="nucleotide sequence ID" value="NZ_WEGH01000001.1"/>
</dbReference>
<dbReference type="PANTHER" id="PTHR47053:SF1">
    <property type="entry name" value="MUREIN DD-ENDOPEPTIDASE MEPH-RELATED"/>
    <property type="match status" value="1"/>
</dbReference>
<evidence type="ECO:0000256" key="5">
    <source>
        <dbReference type="SAM" id="Coils"/>
    </source>
</evidence>
<dbReference type="EMBL" id="WEGH01000001">
    <property type="protein sequence ID" value="MQY03878.1"/>
    <property type="molecule type" value="Genomic_DNA"/>
</dbReference>
<keyword evidence="5" id="KW-0175">Coiled coil</keyword>
<dbReference type="PANTHER" id="PTHR47053">
    <property type="entry name" value="MUREIN DD-ENDOPEPTIDASE MEPH-RELATED"/>
    <property type="match status" value="1"/>
</dbReference>
<evidence type="ECO:0000259" key="6">
    <source>
        <dbReference type="PROSITE" id="PS51935"/>
    </source>
</evidence>
<comment type="similarity">
    <text evidence="1">Belongs to the peptidase C40 family.</text>
</comment>
<evidence type="ECO:0000313" key="8">
    <source>
        <dbReference type="Proteomes" id="UP000487268"/>
    </source>
</evidence>
<organism evidence="7 8">
    <name type="scientific">Actinomadura macrotermitis</name>
    <dbReference type="NCBI Taxonomy" id="2585200"/>
    <lineage>
        <taxon>Bacteria</taxon>
        <taxon>Bacillati</taxon>
        <taxon>Actinomycetota</taxon>
        <taxon>Actinomycetes</taxon>
        <taxon>Streptosporangiales</taxon>
        <taxon>Thermomonosporaceae</taxon>
        <taxon>Actinomadura</taxon>
    </lineage>
</organism>
<dbReference type="GO" id="GO:0006508">
    <property type="term" value="P:proteolysis"/>
    <property type="evidence" value="ECO:0007669"/>
    <property type="project" value="UniProtKB-KW"/>
</dbReference>
<evidence type="ECO:0000313" key="7">
    <source>
        <dbReference type="EMBL" id="MQY03878.1"/>
    </source>
</evidence>
<evidence type="ECO:0000256" key="1">
    <source>
        <dbReference type="ARBA" id="ARBA00007074"/>
    </source>
</evidence>
<evidence type="ECO:0000256" key="4">
    <source>
        <dbReference type="ARBA" id="ARBA00022807"/>
    </source>
</evidence>
<dbReference type="InterPro" id="IPR051202">
    <property type="entry name" value="Peptidase_C40"/>
</dbReference>
<evidence type="ECO:0000256" key="2">
    <source>
        <dbReference type="ARBA" id="ARBA00022670"/>
    </source>
</evidence>
<keyword evidence="2" id="KW-0645">Protease</keyword>
<feature type="coiled-coil region" evidence="5">
    <location>
        <begin position="58"/>
        <end position="92"/>
    </location>
</feature>
<keyword evidence="4" id="KW-0788">Thiol protease</keyword>
<accession>A0A7K0BRR1</accession>
<feature type="coiled-coil region" evidence="5">
    <location>
        <begin position="182"/>
        <end position="209"/>
    </location>
</feature>
<gene>
    <name evidence="7" type="ORF">ACRB68_19240</name>
</gene>
<dbReference type="Proteomes" id="UP000487268">
    <property type="component" value="Unassembled WGS sequence"/>
</dbReference>
<protein>
    <recommendedName>
        <fullName evidence="6">NlpC/P60 domain-containing protein</fullName>
    </recommendedName>
</protein>
<dbReference type="InterPro" id="IPR000064">
    <property type="entry name" value="NLP_P60_dom"/>
</dbReference>
<proteinExistence type="inferred from homology"/>
<feature type="domain" description="NlpC/P60" evidence="6">
    <location>
        <begin position="225"/>
        <end position="342"/>
    </location>
</feature>
<dbReference type="SUPFAM" id="SSF54001">
    <property type="entry name" value="Cysteine proteinases"/>
    <property type="match status" value="1"/>
</dbReference>
<dbReference type="Gene3D" id="3.90.1720.10">
    <property type="entry name" value="endopeptidase domain like (from Nostoc punctiforme)"/>
    <property type="match status" value="1"/>
</dbReference>
<evidence type="ECO:0000256" key="3">
    <source>
        <dbReference type="ARBA" id="ARBA00022801"/>
    </source>
</evidence>
<keyword evidence="3" id="KW-0378">Hydrolase</keyword>
<dbReference type="AlphaFoldDB" id="A0A7K0BRR1"/>
<name>A0A7K0BRR1_9ACTN</name>
<comment type="caution">
    <text evidence="7">The sequence shown here is derived from an EMBL/GenBank/DDBJ whole genome shotgun (WGS) entry which is preliminary data.</text>
</comment>
<dbReference type="InterPro" id="IPR038765">
    <property type="entry name" value="Papain-like_cys_pep_sf"/>
</dbReference>